<dbReference type="InterPro" id="IPR018028">
    <property type="entry name" value="Catalase"/>
</dbReference>
<evidence type="ECO:0000313" key="10">
    <source>
        <dbReference type="Proteomes" id="UP000529795"/>
    </source>
</evidence>
<dbReference type="EMBL" id="JACIEV010000006">
    <property type="protein sequence ID" value="MBB4154300.1"/>
    <property type="molecule type" value="Genomic_DNA"/>
</dbReference>
<keyword evidence="6" id="KW-0560">Oxidoreductase</keyword>
<evidence type="ECO:0000256" key="7">
    <source>
        <dbReference type="ARBA" id="ARBA00023004"/>
    </source>
</evidence>
<evidence type="ECO:0000259" key="8">
    <source>
        <dbReference type="Pfam" id="PF00199"/>
    </source>
</evidence>
<keyword evidence="3" id="KW-0575">Peroxidase</keyword>
<dbReference type="PROSITE" id="PS51402">
    <property type="entry name" value="CATALASE_3"/>
    <property type="match status" value="1"/>
</dbReference>
<dbReference type="Proteomes" id="UP000529795">
    <property type="component" value="Unassembled WGS sequence"/>
</dbReference>
<keyword evidence="5" id="KW-0479">Metal-binding</keyword>
<comment type="similarity">
    <text evidence="1">Belongs to the catalase family.</text>
</comment>
<evidence type="ECO:0000313" key="9">
    <source>
        <dbReference type="EMBL" id="MBB4154300.1"/>
    </source>
</evidence>
<dbReference type="GO" id="GO:0042744">
    <property type="term" value="P:hydrogen peroxide catabolic process"/>
    <property type="evidence" value="ECO:0007669"/>
    <property type="project" value="TreeGrafter"/>
</dbReference>
<dbReference type="GO" id="GO:0042542">
    <property type="term" value="P:response to hydrogen peroxide"/>
    <property type="evidence" value="ECO:0007669"/>
    <property type="project" value="TreeGrafter"/>
</dbReference>
<evidence type="ECO:0000256" key="3">
    <source>
        <dbReference type="ARBA" id="ARBA00022559"/>
    </source>
</evidence>
<accession>A0A840F8J9</accession>
<comment type="caution">
    <text evidence="9">The sequence shown here is derived from an EMBL/GenBank/DDBJ whole genome shotgun (WGS) entry which is preliminary data.</text>
</comment>
<sequence length="65" mass="7063">MTLADLFQKVGVRTPVFTRFSTVAGGSGSVDTPRDVHGFAVKFYTKQGNWDLVVTCSPEIMPLVS</sequence>
<keyword evidence="10" id="KW-1185">Reference proteome</keyword>
<dbReference type="EC" id="1.11.1.6" evidence="2"/>
<dbReference type="GO" id="GO:0004096">
    <property type="term" value="F:catalase activity"/>
    <property type="evidence" value="ECO:0007669"/>
    <property type="project" value="InterPro"/>
</dbReference>
<protein>
    <recommendedName>
        <fullName evidence="2">catalase</fullName>
        <ecNumber evidence="2">1.11.1.6</ecNumber>
    </recommendedName>
</protein>
<name>A0A840F8J9_9SPHN</name>
<dbReference type="GO" id="GO:0020037">
    <property type="term" value="F:heme binding"/>
    <property type="evidence" value="ECO:0007669"/>
    <property type="project" value="InterPro"/>
</dbReference>
<reference evidence="9 10" key="1">
    <citation type="submission" date="2020-08" db="EMBL/GenBank/DDBJ databases">
        <title>Genomic Encyclopedia of Type Strains, Phase IV (KMG-IV): sequencing the most valuable type-strain genomes for metagenomic binning, comparative biology and taxonomic classification.</title>
        <authorList>
            <person name="Goeker M."/>
        </authorList>
    </citation>
    <scope>NUCLEOTIDE SEQUENCE [LARGE SCALE GENOMIC DNA]</scope>
    <source>
        <strain evidence="9 10">YC6723</strain>
    </source>
</reference>
<dbReference type="SUPFAM" id="SSF56634">
    <property type="entry name" value="Heme-dependent catalase-like"/>
    <property type="match status" value="1"/>
</dbReference>
<proteinExistence type="inferred from homology"/>
<dbReference type="GO" id="GO:0005737">
    <property type="term" value="C:cytoplasm"/>
    <property type="evidence" value="ECO:0007669"/>
    <property type="project" value="TreeGrafter"/>
</dbReference>
<dbReference type="Pfam" id="PF00199">
    <property type="entry name" value="Catalase"/>
    <property type="match status" value="1"/>
</dbReference>
<keyword evidence="7" id="KW-0408">Iron</keyword>
<evidence type="ECO:0000256" key="5">
    <source>
        <dbReference type="ARBA" id="ARBA00022723"/>
    </source>
</evidence>
<organism evidence="9 10">
    <name type="scientific">Sphingomonas jinjuensis</name>
    <dbReference type="NCBI Taxonomy" id="535907"/>
    <lineage>
        <taxon>Bacteria</taxon>
        <taxon>Pseudomonadati</taxon>
        <taxon>Pseudomonadota</taxon>
        <taxon>Alphaproteobacteria</taxon>
        <taxon>Sphingomonadales</taxon>
        <taxon>Sphingomonadaceae</taxon>
        <taxon>Sphingomonas</taxon>
    </lineage>
</organism>
<evidence type="ECO:0000256" key="6">
    <source>
        <dbReference type="ARBA" id="ARBA00023002"/>
    </source>
</evidence>
<dbReference type="InterPro" id="IPR020835">
    <property type="entry name" value="Catalase_sf"/>
</dbReference>
<evidence type="ECO:0000256" key="1">
    <source>
        <dbReference type="ARBA" id="ARBA00005329"/>
    </source>
</evidence>
<dbReference type="PANTHER" id="PTHR11465:SF9">
    <property type="entry name" value="CATALASE"/>
    <property type="match status" value="1"/>
</dbReference>
<gene>
    <name evidence="9" type="ORF">GGQ80_002213</name>
</gene>
<evidence type="ECO:0000256" key="4">
    <source>
        <dbReference type="ARBA" id="ARBA00022617"/>
    </source>
</evidence>
<dbReference type="InterPro" id="IPR011614">
    <property type="entry name" value="Catalase_core"/>
</dbReference>
<dbReference type="GO" id="GO:0046872">
    <property type="term" value="F:metal ion binding"/>
    <property type="evidence" value="ECO:0007669"/>
    <property type="project" value="UniProtKB-KW"/>
</dbReference>
<dbReference type="Gene3D" id="2.40.180.10">
    <property type="entry name" value="Catalase core domain"/>
    <property type="match status" value="1"/>
</dbReference>
<feature type="domain" description="Catalase core" evidence="8">
    <location>
        <begin position="1"/>
        <end position="56"/>
    </location>
</feature>
<dbReference type="PRINTS" id="PR00067">
    <property type="entry name" value="CATALASE"/>
</dbReference>
<dbReference type="AlphaFoldDB" id="A0A840F8J9"/>
<keyword evidence="4" id="KW-0349">Heme</keyword>
<evidence type="ECO:0000256" key="2">
    <source>
        <dbReference type="ARBA" id="ARBA00012314"/>
    </source>
</evidence>
<dbReference type="PANTHER" id="PTHR11465">
    <property type="entry name" value="CATALASE"/>
    <property type="match status" value="1"/>
</dbReference>